<evidence type="ECO:0000313" key="5">
    <source>
        <dbReference type="Proteomes" id="UP000026961"/>
    </source>
</evidence>
<feature type="signal peptide" evidence="2">
    <location>
        <begin position="1"/>
        <end position="26"/>
    </location>
</feature>
<dbReference type="Pfam" id="PF04043">
    <property type="entry name" value="PMEI"/>
    <property type="match status" value="1"/>
</dbReference>
<dbReference type="AlphaFoldDB" id="A0A0D9ZY20"/>
<name>A0A0D9ZY20_9ORYZ</name>
<dbReference type="Gene3D" id="1.20.140.40">
    <property type="entry name" value="Invertase/pectin methylesterase inhibitor family protein"/>
    <property type="match status" value="1"/>
</dbReference>
<sequence>MAASSPSSPVLVVVAACLAAALACLAANVAPASCARATAALPHASIAETCSFVDDHKLCVESLSLLSLTARAAADARVLARAAVLLARQNATATAAYLSHLHAAAAAAAADGTPYDDGDDADHRCVGDCTVRYDRAVAYLGDAAAALDAGEFDEAELLVGAGRTEAELCQKGCEHARLPALLAARNGAVERLCNVAMDITRLLHQQH</sequence>
<evidence type="ECO:0000313" key="4">
    <source>
        <dbReference type="EnsemblPlants" id="OGLUM05G14180.1"/>
    </source>
</evidence>
<dbReference type="Proteomes" id="UP000026961">
    <property type="component" value="Chromosome 5"/>
</dbReference>
<organism evidence="4">
    <name type="scientific">Oryza glumipatula</name>
    <dbReference type="NCBI Taxonomy" id="40148"/>
    <lineage>
        <taxon>Eukaryota</taxon>
        <taxon>Viridiplantae</taxon>
        <taxon>Streptophyta</taxon>
        <taxon>Embryophyta</taxon>
        <taxon>Tracheophyta</taxon>
        <taxon>Spermatophyta</taxon>
        <taxon>Magnoliopsida</taxon>
        <taxon>Liliopsida</taxon>
        <taxon>Poales</taxon>
        <taxon>Poaceae</taxon>
        <taxon>BOP clade</taxon>
        <taxon>Oryzoideae</taxon>
        <taxon>Oryzeae</taxon>
        <taxon>Oryzinae</taxon>
        <taxon>Oryza</taxon>
    </lineage>
</organism>
<feature type="chain" id="PRO_5002352952" description="Pectinesterase inhibitor domain-containing protein" evidence="2">
    <location>
        <begin position="27"/>
        <end position="207"/>
    </location>
</feature>
<keyword evidence="1 2" id="KW-0732">Signal</keyword>
<protein>
    <recommendedName>
        <fullName evidence="3">Pectinesterase inhibitor domain-containing protein</fullName>
    </recommendedName>
</protein>
<evidence type="ECO:0000256" key="2">
    <source>
        <dbReference type="SAM" id="SignalP"/>
    </source>
</evidence>
<proteinExistence type="predicted"/>
<dbReference type="GO" id="GO:0004857">
    <property type="term" value="F:enzyme inhibitor activity"/>
    <property type="evidence" value="ECO:0007669"/>
    <property type="project" value="InterPro"/>
</dbReference>
<dbReference type="STRING" id="40148.A0A0D9ZY20"/>
<dbReference type="PANTHER" id="PTHR31080:SF296">
    <property type="entry name" value="OS05G0360900 PROTEIN"/>
    <property type="match status" value="1"/>
</dbReference>
<dbReference type="EnsemblPlants" id="OGLUM05G14180.1">
    <property type="protein sequence ID" value="OGLUM05G14180.1"/>
    <property type="gene ID" value="OGLUM05G14180"/>
</dbReference>
<dbReference type="InterPro" id="IPR051955">
    <property type="entry name" value="PME_Inhibitor"/>
</dbReference>
<dbReference type="NCBIfam" id="TIGR01614">
    <property type="entry name" value="PME_inhib"/>
    <property type="match status" value="1"/>
</dbReference>
<dbReference type="PANTHER" id="PTHR31080">
    <property type="entry name" value="PECTINESTERASE INHIBITOR-LIKE"/>
    <property type="match status" value="1"/>
</dbReference>
<accession>A0A0D9ZY20</accession>
<keyword evidence="5" id="KW-1185">Reference proteome</keyword>
<dbReference type="SMART" id="SM00856">
    <property type="entry name" value="PMEI"/>
    <property type="match status" value="1"/>
</dbReference>
<feature type="domain" description="Pectinesterase inhibitor" evidence="3">
    <location>
        <begin position="41"/>
        <end position="199"/>
    </location>
</feature>
<evidence type="ECO:0000256" key="1">
    <source>
        <dbReference type="ARBA" id="ARBA00022729"/>
    </source>
</evidence>
<dbReference type="HOGENOM" id="CLU_121166_0_0_1"/>
<dbReference type="Gramene" id="OGLUM05G14180.1">
    <property type="protein sequence ID" value="OGLUM05G14180.1"/>
    <property type="gene ID" value="OGLUM05G14180"/>
</dbReference>
<dbReference type="InterPro" id="IPR035513">
    <property type="entry name" value="Invertase/methylesterase_inhib"/>
</dbReference>
<reference evidence="4" key="2">
    <citation type="submission" date="2018-05" db="EMBL/GenBank/DDBJ databases">
        <title>OgluRS3 (Oryza glumaepatula Reference Sequence Version 3).</title>
        <authorList>
            <person name="Zhang J."/>
            <person name="Kudrna D."/>
            <person name="Lee S."/>
            <person name="Talag J."/>
            <person name="Welchert J."/>
            <person name="Wing R.A."/>
        </authorList>
    </citation>
    <scope>NUCLEOTIDE SEQUENCE [LARGE SCALE GENOMIC DNA]</scope>
</reference>
<reference evidence="4" key="1">
    <citation type="submission" date="2015-04" db="UniProtKB">
        <authorList>
            <consortium name="EnsemblPlants"/>
        </authorList>
    </citation>
    <scope>IDENTIFICATION</scope>
</reference>
<dbReference type="InterPro" id="IPR006501">
    <property type="entry name" value="Pectinesterase_inhib_dom"/>
</dbReference>
<dbReference type="SUPFAM" id="SSF101148">
    <property type="entry name" value="Plant invertase/pectin methylesterase inhibitor"/>
    <property type="match status" value="1"/>
</dbReference>
<evidence type="ECO:0000259" key="3">
    <source>
        <dbReference type="SMART" id="SM00856"/>
    </source>
</evidence>